<evidence type="ECO:0000256" key="4">
    <source>
        <dbReference type="ARBA" id="ARBA00019403"/>
    </source>
</evidence>
<feature type="compositionally biased region" description="Pro residues" evidence="12">
    <location>
        <begin position="209"/>
        <end position="227"/>
    </location>
</feature>
<protein>
    <recommendedName>
        <fullName evidence="4">Type-4 uracil-DNA glycosylase</fullName>
        <ecNumber evidence="3">3.2.2.27</ecNumber>
    </recommendedName>
</protein>
<dbReference type="InterPro" id="IPR051536">
    <property type="entry name" value="UDG_Type-4/5"/>
</dbReference>
<dbReference type="SMART" id="SM00987">
    <property type="entry name" value="UreE_C"/>
    <property type="match status" value="1"/>
</dbReference>
<evidence type="ECO:0000256" key="12">
    <source>
        <dbReference type="SAM" id="MobiDB-lite"/>
    </source>
</evidence>
<keyword evidence="10" id="KW-0411">Iron-sulfur</keyword>
<dbReference type="CDD" id="cd10030">
    <property type="entry name" value="UDG-F4_TTUDGA_SPO1dp_like"/>
    <property type="match status" value="1"/>
</dbReference>
<dbReference type="SMART" id="SM00986">
    <property type="entry name" value="UDG"/>
    <property type="match status" value="1"/>
</dbReference>
<feature type="compositionally biased region" description="Low complexity" evidence="12">
    <location>
        <begin position="241"/>
        <end position="253"/>
    </location>
</feature>
<evidence type="ECO:0000256" key="11">
    <source>
        <dbReference type="ARBA" id="ARBA00023204"/>
    </source>
</evidence>
<feature type="domain" description="Uracil-DNA glycosylase-like" evidence="13">
    <location>
        <begin position="34"/>
        <end position="179"/>
    </location>
</feature>
<comment type="similarity">
    <text evidence="2">Belongs to the uracil-DNA glycosylase (UDG) superfamily. Type 4 (UDGa) family.</text>
</comment>
<evidence type="ECO:0000256" key="10">
    <source>
        <dbReference type="ARBA" id="ARBA00023014"/>
    </source>
</evidence>
<dbReference type="NCBIfam" id="TIGR00758">
    <property type="entry name" value="UDG_fam4"/>
    <property type="match status" value="1"/>
</dbReference>
<dbReference type="EMBL" id="CP115149">
    <property type="protein sequence ID" value="WBL35458.1"/>
    <property type="molecule type" value="Genomic_DNA"/>
</dbReference>
<evidence type="ECO:0000256" key="1">
    <source>
        <dbReference type="ARBA" id="ARBA00001400"/>
    </source>
</evidence>
<sequence length="253" mass="26786">MIAVSKEERARELYEVIRACRMCALAETRTHAVPGEGPLDAEVMFIGEAPGLNEDRQGRPFVGAAGQFLSELIAEAGLRREDVYICNVLKCRPPGNRDPLPGEIEACAEYLDLQIDLVDPLVIVTLGRFSMARWFPQQTISRIHGRPKEVDGRIIVPMYHPAAALHQGALRQVLIDDFRGLRAILERARAGLTAAAAPAADTAAAGTPPERPSATPPAQQPAAPAPTSPAAAAAPGGGSGAAPAGPQQIPLFE</sequence>
<evidence type="ECO:0000313" key="15">
    <source>
        <dbReference type="Proteomes" id="UP001212803"/>
    </source>
</evidence>
<proteinExistence type="inferred from homology"/>
<evidence type="ECO:0000259" key="13">
    <source>
        <dbReference type="SMART" id="SM00986"/>
    </source>
</evidence>
<keyword evidence="11" id="KW-0234">DNA repair</keyword>
<accession>A0ABY7M646</accession>
<comment type="catalytic activity">
    <reaction evidence="1">
        <text>Hydrolyzes single-stranded DNA or mismatched double-stranded DNA and polynucleotides, releasing free uracil.</text>
        <dbReference type="EC" id="3.2.2.27"/>
    </reaction>
</comment>
<evidence type="ECO:0000313" key="14">
    <source>
        <dbReference type="EMBL" id="WBL35458.1"/>
    </source>
</evidence>
<dbReference type="Pfam" id="PF03167">
    <property type="entry name" value="UDG"/>
    <property type="match status" value="1"/>
</dbReference>
<keyword evidence="8" id="KW-0378">Hydrolase</keyword>
<keyword evidence="15" id="KW-1185">Reference proteome</keyword>
<keyword evidence="6" id="KW-0479">Metal-binding</keyword>
<evidence type="ECO:0000256" key="8">
    <source>
        <dbReference type="ARBA" id="ARBA00022801"/>
    </source>
</evidence>
<dbReference type="InterPro" id="IPR005122">
    <property type="entry name" value="Uracil-DNA_glycosylase-like"/>
</dbReference>
<dbReference type="PANTHER" id="PTHR33693">
    <property type="entry name" value="TYPE-5 URACIL-DNA GLYCOSYLASE"/>
    <property type="match status" value="1"/>
</dbReference>
<evidence type="ECO:0000256" key="7">
    <source>
        <dbReference type="ARBA" id="ARBA00022763"/>
    </source>
</evidence>
<evidence type="ECO:0000256" key="6">
    <source>
        <dbReference type="ARBA" id="ARBA00022723"/>
    </source>
</evidence>
<evidence type="ECO:0000256" key="5">
    <source>
        <dbReference type="ARBA" id="ARBA00022485"/>
    </source>
</evidence>
<dbReference type="PANTHER" id="PTHR33693:SF1">
    <property type="entry name" value="TYPE-4 URACIL-DNA GLYCOSYLASE"/>
    <property type="match status" value="1"/>
</dbReference>
<evidence type="ECO:0000256" key="2">
    <source>
        <dbReference type="ARBA" id="ARBA00006521"/>
    </source>
</evidence>
<feature type="compositionally biased region" description="Low complexity" evidence="12">
    <location>
        <begin position="196"/>
        <end position="208"/>
    </location>
</feature>
<reference evidence="14 15" key="1">
    <citation type="journal article" date="2023" name="ISME J.">
        <title>Thermophilic Dehalococcoidia with unusual traits shed light on an unexpected past.</title>
        <authorList>
            <person name="Palmer M."/>
            <person name="Covington J.K."/>
            <person name="Zhou E.M."/>
            <person name="Thomas S.C."/>
            <person name="Habib N."/>
            <person name="Seymour C.O."/>
            <person name="Lai D."/>
            <person name="Johnston J."/>
            <person name="Hashimi A."/>
            <person name="Jiao J.Y."/>
            <person name="Muok A.R."/>
            <person name="Liu L."/>
            <person name="Xian W.D."/>
            <person name="Zhi X.Y."/>
            <person name="Li M.M."/>
            <person name="Silva L.P."/>
            <person name="Bowen B.P."/>
            <person name="Louie K."/>
            <person name="Briegel A."/>
            <person name="Pett-Ridge J."/>
            <person name="Weber P.K."/>
            <person name="Tocheva E.I."/>
            <person name="Woyke T."/>
            <person name="Northen T.R."/>
            <person name="Mayali X."/>
            <person name="Li W.J."/>
            <person name="Hedlund B.P."/>
        </authorList>
    </citation>
    <scope>NUCLEOTIDE SEQUENCE [LARGE SCALE GENOMIC DNA]</scope>
    <source>
        <strain evidence="14 15">YIM 72310</strain>
    </source>
</reference>
<gene>
    <name evidence="14" type="ORF">O0235_11815</name>
</gene>
<feature type="region of interest" description="Disordered" evidence="12">
    <location>
        <begin position="196"/>
        <end position="253"/>
    </location>
</feature>
<keyword evidence="9" id="KW-0408">Iron</keyword>
<dbReference type="InterPro" id="IPR036895">
    <property type="entry name" value="Uracil-DNA_glycosylase-like_sf"/>
</dbReference>
<evidence type="ECO:0000256" key="3">
    <source>
        <dbReference type="ARBA" id="ARBA00012030"/>
    </source>
</evidence>
<keyword evidence="5" id="KW-0004">4Fe-4S</keyword>
<dbReference type="InterPro" id="IPR005273">
    <property type="entry name" value="Ura-DNA_glyco_family4"/>
</dbReference>
<dbReference type="Gene3D" id="3.40.470.10">
    <property type="entry name" value="Uracil-DNA glycosylase-like domain"/>
    <property type="match status" value="1"/>
</dbReference>
<dbReference type="EC" id="3.2.2.27" evidence="3"/>
<evidence type="ECO:0000256" key="9">
    <source>
        <dbReference type="ARBA" id="ARBA00023004"/>
    </source>
</evidence>
<name>A0ABY7M646_9CHLR</name>
<keyword evidence="7" id="KW-0227">DNA damage</keyword>
<dbReference type="Proteomes" id="UP001212803">
    <property type="component" value="Chromosome"/>
</dbReference>
<dbReference type="SUPFAM" id="SSF52141">
    <property type="entry name" value="Uracil-DNA glycosylase-like"/>
    <property type="match status" value="1"/>
</dbReference>
<organism evidence="14 15">
    <name type="scientific">Tepidiforma flava</name>
    <dbReference type="NCBI Taxonomy" id="3004094"/>
    <lineage>
        <taxon>Bacteria</taxon>
        <taxon>Bacillati</taxon>
        <taxon>Chloroflexota</taxon>
        <taxon>Tepidiformia</taxon>
        <taxon>Tepidiformales</taxon>
        <taxon>Tepidiformaceae</taxon>
        <taxon>Tepidiforma</taxon>
    </lineage>
</organism>